<dbReference type="EMBL" id="CAJFDI010000001">
    <property type="protein sequence ID" value="CAD5212087.1"/>
    <property type="molecule type" value="Genomic_DNA"/>
</dbReference>
<dbReference type="OrthoDB" id="10492460at2759"/>
<keyword evidence="2" id="KW-1185">Reference proteome</keyword>
<protein>
    <submittedName>
        <fullName evidence="1">(pine wood nematode) hypothetical protein</fullName>
    </submittedName>
</protein>
<gene>
    <name evidence="1" type="ORF">BXYJ_LOCUS2744</name>
</gene>
<evidence type="ECO:0000313" key="2">
    <source>
        <dbReference type="Proteomes" id="UP000659654"/>
    </source>
</evidence>
<dbReference type="Proteomes" id="UP000582659">
    <property type="component" value="Unassembled WGS sequence"/>
</dbReference>
<dbReference type="Proteomes" id="UP000659654">
    <property type="component" value="Unassembled WGS sequence"/>
</dbReference>
<sequence>MLFIIPLINACERSSPAYKESSVHDSIANCKEQEDPFQCVADLNVRPANLLMNFGHAVGFLDKYGHSNDISHEARALYDNCTKSLIHQMPHHFRVKLLKILNVKTYEKQCWSKDEICEMNRKFLFPFVCLARRKCSEYLTDSFYTLTYAHQMLHLETNDALNCSETDETDVPEALFEMAATFPAHGILNHHFCQHISTPPRLTLKESFTNNLVISVEVDFHWP</sequence>
<dbReference type="EMBL" id="CAJFCV020000001">
    <property type="protein sequence ID" value="CAG9089771.1"/>
    <property type="molecule type" value="Genomic_DNA"/>
</dbReference>
<reference evidence="1" key="1">
    <citation type="submission" date="2020-09" db="EMBL/GenBank/DDBJ databases">
        <authorList>
            <person name="Kikuchi T."/>
        </authorList>
    </citation>
    <scope>NUCLEOTIDE SEQUENCE</scope>
    <source>
        <strain evidence="1">Ka4C1</strain>
    </source>
</reference>
<dbReference type="AlphaFoldDB" id="A0A7I8XLQ5"/>
<name>A0A7I8XLQ5_BURXY</name>
<organism evidence="1 2">
    <name type="scientific">Bursaphelenchus xylophilus</name>
    <name type="common">Pinewood nematode worm</name>
    <name type="synonym">Aphelenchoides xylophilus</name>
    <dbReference type="NCBI Taxonomy" id="6326"/>
    <lineage>
        <taxon>Eukaryota</taxon>
        <taxon>Metazoa</taxon>
        <taxon>Ecdysozoa</taxon>
        <taxon>Nematoda</taxon>
        <taxon>Chromadorea</taxon>
        <taxon>Rhabditida</taxon>
        <taxon>Tylenchina</taxon>
        <taxon>Tylenchomorpha</taxon>
        <taxon>Aphelenchoidea</taxon>
        <taxon>Aphelenchoididae</taxon>
        <taxon>Bursaphelenchus</taxon>
    </lineage>
</organism>
<comment type="caution">
    <text evidence="1">The sequence shown here is derived from an EMBL/GenBank/DDBJ whole genome shotgun (WGS) entry which is preliminary data.</text>
</comment>
<evidence type="ECO:0000313" key="1">
    <source>
        <dbReference type="EMBL" id="CAD5212087.1"/>
    </source>
</evidence>
<accession>A0A7I8XLQ5</accession>
<proteinExistence type="predicted"/>